<dbReference type="Proteomes" id="UP000295680">
    <property type="component" value="Unassembled WGS sequence"/>
</dbReference>
<dbReference type="PANTHER" id="PTHR43297:SF2">
    <property type="entry name" value="DIPEPTIDE TRANSPORT ATP-BINDING PROTEIN DPPD"/>
    <property type="match status" value="1"/>
</dbReference>
<evidence type="ECO:0000256" key="8">
    <source>
        <dbReference type="SAM" id="MobiDB-lite"/>
    </source>
</evidence>
<dbReference type="NCBIfam" id="NF007739">
    <property type="entry name" value="PRK10419.1"/>
    <property type="match status" value="2"/>
</dbReference>
<accession>A0A4R2JLP1</accession>
<dbReference type="Gene3D" id="3.40.50.300">
    <property type="entry name" value="P-loop containing nucleotide triphosphate hydrolases"/>
    <property type="match status" value="2"/>
</dbReference>
<dbReference type="GO" id="GO:0015833">
    <property type="term" value="P:peptide transport"/>
    <property type="evidence" value="ECO:0007669"/>
    <property type="project" value="InterPro"/>
</dbReference>
<comment type="similarity">
    <text evidence="2">Belongs to the ABC transporter superfamily.</text>
</comment>
<dbReference type="SUPFAM" id="SSF52540">
    <property type="entry name" value="P-loop containing nucleoside triphosphate hydrolases"/>
    <property type="match status" value="2"/>
</dbReference>
<keyword evidence="11" id="KW-1185">Reference proteome</keyword>
<feature type="region of interest" description="Disordered" evidence="8">
    <location>
        <begin position="505"/>
        <end position="525"/>
    </location>
</feature>
<evidence type="ECO:0000313" key="11">
    <source>
        <dbReference type="Proteomes" id="UP000295680"/>
    </source>
</evidence>
<comment type="caution">
    <text evidence="10">The sequence shown here is derived from an EMBL/GenBank/DDBJ whole genome shotgun (WGS) entry which is preliminary data.</text>
</comment>
<dbReference type="AlphaFoldDB" id="A0A4R2JLP1"/>
<dbReference type="Pfam" id="PF00005">
    <property type="entry name" value="ABC_tran"/>
    <property type="match status" value="2"/>
</dbReference>
<feature type="domain" description="ABC transporter" evidence="9">
    <location>
        <begin position="270"/>
        <end position="506"/>
    </location>
</feature>
<dbReference type="InterPro" id="IPR027417">
    <property type="entry name" value="P-loop_NTPase"/>
</dbReference>
<dbReference type="OrthoDB" id="3169708at2"/>
<dbReference type="RefSeq" id="WP_132118391.1">
    <property type="nucleotide sequence ID" value="NZ_SLWS01000005.1"/>
</dbReference>
<dbReference type="GO" id="GO:0005886">
    <property type="term" value="C:plasma membrane"/>
    <property type="evidence" value="ECO:0007669"/>
    <property type="project" value="UniProtKB-SubCell"/>
</dbReference>
<gene>
    <name evidence="10" type="ORF">EV192_10540</name>
</gene>
<dbReference type="Pfam" id="PF08352">
    <property type="entry name" value="oligo_HPY"/>
    <property type="match status" value="2"/>
</dbReference>
<evidence type="ECO:0000256" key="5">
    <source>
        <dbReference type="ARBA" id="ARBA00022741"/>
    </source>
</evidence>
<dbReference type="GO" id="GO:0005524">
    <property type="term" value="F:ATP binding"/>
    <property type="evidence" value="ECO:0007669"/>
    <property type="project" value="UniProtKB-KW"/>
</dbReference>
<dbReference type="FunFam" id="3.40.50.300:FF:000016">
    <property type="entry name" value="Oligopeptide ABC transporter ATP-binding component"/>
    <property type="match status" value="1"/>
</dbReference>
<organism evidence="10 11">
    <name type="scientific">Actinocrispum wychmicini</name>
    <dbReference type="NCBI Taxonomy" id="1213861"/>
    <lineage>
        <taxon>Bacteria</taxon>
        <taxon>Bacillati</taxon>
        <taxon>Actinomycetota</taxon>
        <taxon>Actinomycetes</taxon>
        <taxon>Pseudonocardiales</taxon>
        <taxon>Pseudonocardiaceae</taxon>
        <taxon>Actinocrispum</taxon>
    </lineage>
</organism>
<dbReference type="InterPro" id="IPR003439">
    <property type="entry name" value="ABC_transporter-like_ATP-bd"/>
</dbReference>
<dbReference type="NCBIfam" id="NF008453">
    <property type="entry name" value="PRK11308.1"/>
    <property type="match status" value="2"/>
</dbReference>
<dbReference type="InterPro" id="IPR003593">
    <property type="entry name" value="AAA+_ATPase"/>
</dbReference>
<evidence type="ECO:0000259" key="9">
    <source>
        <dbReference type="PROSITE" id="PS50893"/>
    </source>
</evidence>
<reference evidence="10 11" key="1">
    <citation type="submission" date="2019-03" db="EMBL/GenBank/DDBJ databases">
        <title>Genomic Encyclopedia of Type Strains, Phase IV (KMG-IV): sequencing the most valuable type-strain genomes for metagenomic binning, comparative biology and taxonomic classification.</title>
        <authorList>
            <person name="Goeker M."/>
        </authorList>
    </citation>
    <scope>NUCLEOTIDE SEQUENCE [LARGE SCALE GENOMIC DNA]</scope>
    <source>
        <strain evidence="10 11">DSM 45934</strain>
    </source>
</reference>
<dbReference type="InterPro" id="IPR050388">
    <property type="entry name" value="ABC_Ni/Peptide_Import"/>
</dbReference>
<keyword evidence="3" id="KW-0813">Transport</keyword>
<dbReference type="PROSITE" id="PS00211">
    <property type="entry name" value="ABC_TRANSPORTER_1"/>
    <property type="match status" value="2"/>
</dbReference>
<evidence type="ECO:0000256" key="1">
    <source>
        <dbReference type="ARBA" id="ARBA00004202"/>
    </source>
</evidence>
<keyword evidence="6 10" id="KW-0067">ATP-binding</keyword>
<evidence type="ECO:0000256" key="2">
    <source>
        <dbReference type="ARBA" id="ARBA00005417"/>
    </source>
</evidence>
<dbReference type="SMART" id="SM00382">
    <property type="entry name" value="AAA"/>
    <property type="match status" value="2"/>
</dbReference>
<dbReference type="PANTHER" id="PTHR43297">
    <property type="entry name" value="OLIGOPEPTIDE TRANSPORT ATP-BINDING PROTEIN APPD"/>
    <property type="match status" value="1"/>
</dbReference>
<dbReference type="CDD" id="cd03257">
    <property type="entry name" value="ABC_NikE_OppD_transporters"/>
    <property type="match status" value="2"/>
</dbReference>
<evidence type="ECO:0000256" key="7">
    <source>
        <dbReference type="ARBA" id="ARBA00023136"/>
    </source>
</evidence>
<sequence>MDVVLEFDAVSVGFGQARATDKVSFAVRKGEVVAVVGESGSGKSVTAMSALGLLPRNAWSEGGIRLADNEILDLDNRRMRALRGNEIAMIFQEPMTALSPVHTIGWQLDEAVKLHQNLSKEKRTARVKELLTLVGLDRPEARMKQYPHELSGGMRQRVMIAMAISCDPKVIIADEPTTALDVTVQAEILDLLRELRDRLGTAIVLITHSMGVVADLADRVVVMYEGRLVEQGDVDDVLLRPSHEYTRRLLKAVPRLGSGTRQAKDTEPVLRVRDLVVSFGGHRAVDEVTFQIGKGEVLGLVGESGSGKTTVGRCAVGLQKPTAGRIELFGNDIAKMSARVLKPVRARIGMIFQDPASSLDPRMTVAECVAEPLVLHKAHNRTDRVSELLDAVELGNALRDRYPHELSGGQRQRVSIARALALNPDLLIADEPTSALDVSVQASILELFLDLQERFEFSCLFISHDLAVVDMLANRVAVMHKGRVVEQGSRADVFGAPQEDYTQKLLSAAPVPDPAEQRERRVSRG</sequence>
<dbReference type="InterPro" id="IPR013563">
    <property type="entry name" value="Oligopep_ABC_C"/>
</dbReference>
<evidence type="ECO:0000313" key="10">
    <source>
        <dbReference type="EMBL" id="TCO57978.1"/>
    </source>
</evidence>
<keyword evidence="4" id="KW-1003">Cell membrane</keyword>
<protein>
    <submittedName>
        <fullName evidence="10">Peptide/nickel transport system ATP-binding protein</fullName>
    </submittedName>
</protein>
<keyword evidence="5" id="KW-0547">Nucleotide-binding</keyword>
<feature type="domain" description="ABC transporter" evidence="9">
    <location>
        <begin position="5"/>
        <end position="250"/>
    </location>
</feature>
<dbReference type="EMBL" id="SLWS01000005">
    <property type="protein sequence ID" value="TCO57978.1"/>
    <property type="molecule type" value="Genomic_DNA"/>
</dbReference>
<evidence type="ECO:0000256" key="3">
    <source>
        <dbReference type="ARBA" id="ARBA00022448"/>
    </source>
</evidence>
<evidence type="ECO:0000256" key="4">
    <source>
        <dbReference type="ARBA" id="ARBA00022475"/>
    </source>
</evidence>
<evidence type="ECO:0000256" key="6">
    <source>
        <dbReference type="ARBA" id="ARBA00022840"/>
    </source>
</evidence>
<dbReference type="GO" id="GO:0016887">
    <property type="term" value="F:ATP hydrolysis activity"/>
    <property type="evidence" value="ECO:0007669"/>
    <property type="project" value="InterPro"/>
</dbReference>
<keyword evidence="7" id="KW-0472">Membrane</keyword>
<dbReference type="PROSITE" id="PS50893">
    <property type="entry name" value="ABC_TRANSPORTER_2"/>
    <property type="match status" value="2"/>
</dbReference>
<feature type="compositionally biased region" description="Basic and acidic residues" evidence="8">
    <location>
        <begin position="515"/>
        <end position="525"/>
    </location>
</feature>
<name>A0A4R2JLP1_9PSEU</name>
<comment type="subcellular location">
    <subcellularLocation>
        <location evidence="1">Cell membrane</location>
        <topology evidence="1">Peripheral membrane protein</topology>
    </subcellularLocation>
</comment>
<dbReference type="InterPro" id="IPR017871">
    <property type="entry name" value="ABC_transporter-like_CS"/>
</dbReference>
<proteinExistence type="inferred from homology"/>